<accession>K9XX70</accession>
<protein>
    <submittedName>
        <fullName evidence="5">Serine/threonine protein kinase</fullName>
        <ecNumber evidence="5">2.7.11.17</ecNumber>
    </submittedName>
</protein>
<evidence type="ECO:0000259" key="4">
    <source>
        <dbReference type="PROSITE" id="PS50011"/>
    </source>
</evidence>
<dbReference type="KEGG" id="scs:Sta7437_3615"/>
<feature type="binding site" evidence="3">
    <location>
        <position position="37"/>
    </location>
    <ligand>
        <name>ATP</name>
        <dbReference type="ChEBI" id="CHEBI:30616"/>
    </ligand>
</feature>
<gene>
    <name evidence="5" type="ordered locus">Sta7437_3615</name>
</gene>
<dbReference type="STRING" id="111780.Sta7437_3615"/>
<dbReference type="PANTHER" id="PTHR24348">
    <property type="entry name" value="SERINE/THREONINE-PROTEIN KINASE UNC-51-RELATED"/>
    <property type="match status" value="1"/>
</dbReference>
<keyword evidence="5" id="KW-0723">Serine/threonine-protein kinase</keyword>
<dbReference type="InterPro" id="IPR045269">
    <property type="entry name" value="Atg1-like"/>
</dbReference>
<keyword evidence="5" id="KW-0418">Kinase</keyword>
<dbReference type="OrthoDB" id="9788659at2"/>
<evidence type="ECO:0000313" key="6">
    <source>
        <dbReference type="Proteomes" id="UP000010473"/>
    </source>
</evidence>
<evidence type="ECO:0000256" key="1">
    <source>
        <dbReference type="ARBA" id="ARBA00022741"/>
    </source>
</evidence>
<dbReference type="GO" id="GO:0005737">
    <property type="term" value="C:cytoplasm"/>
    <property type="evidence" value="ECO:0007669"/>
    <property type="project" value="TreeGrafter"/>
</dbReference>
<dbReference type="EC" id="2.7.11.17" evidence="5"/>
<dbReference type="GO" id="GO:0004683">
    <property type="term" value="F:calcium/calmodulin-dependent protein kinase activity"/>
    <property type="evidence" value="ECO:0007669"/>
    <property type="project" value="UniProtKB-EC"/>
</dbReference>
<dbReference type="InterPro" id="IPR011009">
    <property type="entry name" value="Kinase-like_dom_sf"/>
</dbReference>
<dbReference type="PROSITE" id="PS00107">
    <property type="entry name" value="PROTEIN_KINASE_ATP"/>
    <property type="match status" value="1"/>
</dbReference>
<reference evidence="6" key="1">
    <citation type="journal article" date="2013" name="Proc. Natl. Acad. Sci. U.S.A.">
        <title>Improving the coverage of the cyanobacterial phylum using diversity-driven genome sequencing.</title>
        <authorList>
            <person name="Shih P.M."/>
            <person name="Wu D."/>
            <person name="Latifi A."/>
            <person name="Axen S.D."/>
            <person name="Fewer D.P."/>
            <person name="Talla E."/>
            <person name="Calteau A."/>
            <person name="Cai F."/>
            <person name="Tandeau de Marsac N."/>
            <person name="Rippka R."/>
            <person name="Herdman M."/>
            <person name="Sivonen K."/>
            <person name="Coursin T."/>
            <person name="Laurent T."/>
            <person name="Goodwin L."/>
            <person name="Nolan M."/>
            <person name="Davenport K.W."/>
            <person name="Han C.S."/>
            <person name="Rubin E.M."/>
            <person name="Eisen J.A."/>
            <person name="Woyke T."/>
            <person name="Gugger M."/>
            <person name="Kerfeld C.A."/>
        </authorList>
    </citation>
    <scope>NUCLEOTIDE SEQUENCE [LARGE SCALE GENOMIC DNA]</scope>
    <source>
        <strain evidence="6">ATCC 29371 / PCC 7437</strain>
    </source>
</reference>
<evidence type="ECO:0000256" key="2">
    <source>
        <dbReference type="ARBA" id="ARBA00022840"/>
    </source>
</evidence>
<proteinExistence type="predicted"/>
<dbReference type="eggNOG" id="COG0515">
    <property type="taxonomic scope" value="Bacteria"/>
</dbReference>
<keyword evidence="5" id="KW-0808">Transferase</keyword>
<dbReference type="SUPFAM" id="SSF56112">
    <property type="entry name" value="Protein kinase-like (PK-like)"/>
    <property type="match status" value="1"/>
</dbReference>
<dbReference type="Pfam" id="PF00069">
    <property type="entry name" value="Pkinase"/>
    <property type="match status" value="1"/>
</dbReference>
<dbReference type="GO" id="GO:0005524">
    <property type="term" value="F:ATP binding"/>
    <property type="evidence" value="ECO:0007669"/>
    <property type="project" value="UniProtKB-UniRule"/>
</dbReference>
<dbReference type="Proteomes" id="UP000010473">
    <property type="component" value="Chromosome"/>
</dbReference>
<keyword evidence="6" id="KW-1185">Reference proteome</keyword>
<dbReference type="SMART" id="SM00220">
    <property type="entry name" value="S_TKc"/>
    <property type="match status" value="1"/>
</dbReference>
<evidence type="ECO:0000256" key="3">
    <source>
        <dbReference type="PROSITE-ProRule" id="PRU10141"/>
    </source>
</evidence>
<keyword evidence="2 3" id="KW-0067">ATP-binding</keyword>
<dbReference type="RefSeq" id="WP_015194774.1">
    <property type="nucleotide sequence ID" value="NC_019748.1"/>
</dbReference>
<feature type="domain" description="Protein kinase" evidence="4">
    <location>
        <begin position="8"/>
        <end position="268"/>
    </location>
</feature>
<dbReference type="HOGENOM" id="CLU_000288_63_0_3"/>
<dbReference type="InterPro" id="IPR000719">
    <property type="entry name" value="Prot_kinase_dom"/>
</dbReference>
<dbReference type="PROSITE" id="PS50011">
    <property type="entry name" value="PROTEIN_KINASE_DOM"/>
    <property type="match status" value="1"/>
</dbReference>
<name>K9XX70_STAC7</name>
<dbReference type="PROSITE" id="PS00108">
    <property type="entry name" value="PROTEIN_KINASE_ST"/>
    <property type="match status" value="1"/>
</dbReference>
<dbReference type="AlphaFoldDB" id="K9XX70"/>
<sequence>MENKPFHYEILRQIGQGQFSKVFCAVERQTGKLVALKELNCHNLPTKLFLRELNFLVSLHHPNIVTFQGLDYSSNNRYLVMDYCEGGTLRDLIESQVNINKLDILKFINDILLGLEYAHSREVVHCDLKPENVLLKPQGNSWIAKISDFGIARLFQEAGVSVVGVGATGSPAYMAPERFYGRYSVASDLYAVGIMLYELLLGTRPFEGLPGDLIKAHLNQTITIPDSVPFILHSTIIKALQKLPQRRFASAEEMRKSIQLAREILSHL</sequence>
<dbReference type="CDD" id="cd14014">
    <property type="entry name" value="STKc_PknB_like"/>
    <property type="match status" value="1"/>
</dbReference>
<dbReference type="InterPro" id="IPR008271">
    <property type="entry name" value="Ser/Thr_kinase_AS"/>
</dbReference>
<dbReference type="PATRIC" id="fig|111780.3.peg.3742"/>
<dbReference type="InterPro" id="IPR017441">
    <property type="entry name" value="Protein_kinase_ATP_BS"/>
</dbReference>
<keyword evidence="1 3" id="KW-0547">Nucleotide-binding</keyword>
<dbReference type="Gene3D" id="1.10.510.10">
    <property type="entry name" value="Transferase(Phosphotransferase) domain 1"/>
    <property type="match status" value="1"/>
</dbReference>
<dbReference type="EMBL" id="CP003653">
    <property type="protein sequence ID" value="AFZ37113.1"/>
    <property type="molecule type" value="Genomic_DNA"/>
</dbReference>
<evidence type="ECO:0000313" key="5">
    <source>
        <dbReference type="EMBL" id="AFZ37113.1"/>
    </source>
</evidence>
<organism evidence="5 6">
    <name type="scientific">Stanieria cyanosphaera (strain ATCC 29371 / PCC 7437)</name>
    <dbReference type="NCBI Taxonomy" id="111780"/>
    <lineage>
        <taxon>Bacteria</taxon>
        <taxon>Bacillati</taxon>
        <taxon>Cyanobacteriota</taxon>
        <taxon>Cyanophyceae</taxon>
        <taxon>Pleurocapsales</taxon>
        <taxon>Dermocarpellaceae</taxon>
        <taxon>Stanieria</taxon>
    </lineage>
</organism>